<reference evidence="2 3" key="1">
    <citation type="submission" date="2016-11" db="EMBL/GenBank/DDBJ databases">
        <authorList>
            <person name="Jaros S."/>
            <person name="Januszkiewicz K."/>
            <person name="Wedrychowicz H."/>
        </authorList>
    </citation>
    <scope>NUCLEOTIDE SEQUENCE [LARGE SCALE GENOMIC DNA]</scope>
    <source>
        <strain evidence="2 3">NF2</strain>
    </source>
</reference>
<name>A0A220MEH3_9BACL</name>
<keyword evidence="1" id="KW-1133">Transmembrane helix</keyword>
<dbReference type="Proteomes" id="UP000197781">
    <property type="component" value="Chromosome"/>
</dbReference>
<proteinExistence type="predicted"/>
<gene>
    <name evidence="2" type="ORF">BP422_07405</name>
</gene>
<dbReference type="EMBL" id="CP018145">
    <property type="protein sequence ID" value="ASJ53398.1"/>
    <property type="molecule type" value="Genomic_DNA"/>
</dbReference>
<sequence length="60" mass="6867">MTSQYNDRFRSFSKRVEKVIMIGIVVCAIVLTIGEVLIQYVPARLVLIETERLEGVSREP</sequence>
<evidence type="ECO:0000256" key="1">
    <source>
        <dbReference type="SAM" id="Phobius"/>
    </source>
</evidence>
<dbReference type="AlphaFoldDB" id="A0A220MEH3"/>
<feature type="transmembrane region" description="Helical" evidence="1">
    <location>
        <begin position="20"/>
        <end position="41"/>
    </location>
</feature>
<evidence type="ECO:0000313" key="2">
    <source>
        <dbReference type="EMBL" id="ASJ53398.1"/>
    </source>
</evidence>
<organism evidence="2 3">
    <name type="scientific">Brevibacillus formosus</name>
    <dbReference type="NCBI Taxonomy" id="54913"/>
    <lineage>
        <taxon>Bacteria</taxon>
        <taxon>Bacillati</taxon>
        <taxon>Bacillota</taxon>
        <taxon>Bacilli</taxon>
        <taxon>Bacillales</taxon>
        <taxon>Paenibacillaceae</taxon>
        <taxon>Brevibacillus</taxon>
    </lineage>
</organism>
<dbReference type="RefSeq" id="WP_088907207.1">
    <property type="nucleotide sequence ID" value="NZ_JARMFW010000001.1"/>
</dbReference>
<dbReference type="KEGG" id="bfm:BP422_07405"/>
<protein>
    <submittedName>
        <fullName evidence="2">Uncharacterized protein</fullName>
    </submittedName>
</protein>
<keyword evidence="1" id="KW-0812">Transmembrane</keyword>
<accession>A0A220MEH3</accession>
<keyword evidence="1" id="KW-0472">Membrane</keyword>
<evidence type="ECO:0000313" key="3">
    <source>
        <dbReference type="Proteomes" id="UP000197781"/>
    </source>
</evidence>